<dbReference type="SUPFAM" id="SSF46894">
    <property type="entry name" value="C-terminal effector domain of the bipartite response regulators"/>
    <property type="match status" value="1"/>
</dbReference>
<evidence type="ECO:0000313" key="4">
    <source>
        <dbReference type="Proteomes" id="UP000500895"/>
    </source>
</evidence>
<evidence type="ECO:0000259" key="2">
    <source>
        <dbReference type="SMART" id="SM00421"/>
    </source>
</evidence>
<sequence>MTRHIRRQYGDSEAVLAFHDPEDYRFIRSGGAIPPDVFASGVGTMNAAVATLPAPNRKLPREDHIPANHRQFRPRKGPRNGSRQRNRQERGVADTESELADCVGAIYEAAAAGGDWESVGTRLCRLVDAQGAMLRTGDRGEASRNVMMRFDESEAIYLSYYHPLNPYLIQARRDFAEARTRHLTNVMLGPELVPEQSFLRSEYYNDFARHHARRHLLASLVGVTHAMPFGLFRADDAEPFGEKERRLLQALVPHLQRAVELRARLGQESQASWATRAALDVLPVGVAIVDAGLRIHFMNAASQKDLAHPDAGLRALRSGPYAAGGVYLAAQAKDAAMTLRRLVTSATSGQVGGSMRIVNRDMSSCAVLVSPAPQGLSADEATADGGGRAEKLAMVVVRDLGRVASPPPQMLCEVFGLSRAEADVAVALSGGASAEDVAQQRNVSLPTIRSQIRSILGKSGTENLRDFERSMASLAAIAPRGQDGR</sequence>
<dbReference type="EMBL" id="CP050066">
    <property type="protein sequence ID" value="QIP05806.1"/>
    <property type="molecule type" value="Genomic_DNA"/>
</dbReference>
<reference evidence="3 4" key="1">
    <citation type="journal article" date="2020" name="Int. J. Syst. Evol. Microbiol.">
        <title>Description and complete genome sequences of Bradyrhizobium symbiodeficiens sp. nov., a non-symbiotic bacterium associated with legumes native to Canada.</title>
        <authorList>
            <person name="Bromfield E.S.P."/>
            <person name="Cloutier S."/>
            <person name="Nguyen H.D.T."/>
        </authorList>
    </citation>
    <scope>NUCLEOTIDE SEQUENCE [LARGE SCALE GENOMIC DNA]</scope>
    <source>
        <strain evidence="3 4">101S1MB</strain>
    </source>
</reference>
<organism evidence="3 4">
    <name type="scientific">Bradyrhizobium symbiodeficiens</name>
    <dbReference type="NCBI Taxonomy" id="1404367"/>
    <lineage>
        <taxon>Bacteria</taxon>
        <taxon>Pseudomonadati</taxon>
        <taxon>Pseudomonadota</taxon>
        <taxon>Alphaproteobacteria</taxon>
        <taxon>Hyphomicrobiales</taxon>
        <taxon>Nitrobacteraceae</taxon>
        <taxon>Bradyrhizobium</taxon>
    </lineage>
</organism>
<gene>
    <name evidence="3" type="ORF">HAV00_05915</name>
</gene>
<evidence type="ECO:0000313" key="3">
    <source>
        <dbReference type="EMBL" id="QIP05806.1"/>
    </source>
</evidence>
<dbReference type="InterPro" id="IPR036388">
    <property type="entry name" value="WH-like_DNA-bd_sf"/>
</dbReference>
<proteinExistence type="predicted"/>
<dbReference type="SMART" id="SM00421">
    <property type="entry name" value="HTH_LUXR"/>
    <property type="match status" value="1"/>
</dbReference>
<accession>A0A6G9A0F8</accession>
<dbReference type="GO" id="GO:0003677">
    <property type="term" value="F:DNA binding"/>
    <property type="evidence" value="ECO:0007669"/>
    <property type="project" value="InterPro"/>
</dbReference>
<protein>
    <recommendedName>
        <fullName evidence="2">HTH luxR-type domain-containing protein</fullName>
    </recommendedName>
</protein>
<dbReference type="GO" id="GO:0006355">
    <property type="term" value="P:regulation of DNA-templated transcription"/>
    <property type="evidence" value="ECO:0007669"/>
    <property type="project" value="InterPro"/>
</dbReference>
<dbReference type="Gene3D" id="1.10.10.10">
    <property type="entry name" value="Winged helix-like DNA-binding domain superfamily/Winged helix DNA-binding domain"/>
    <property type="match status" value="1"/>
</dbReference>
<dbReference type="InterPro" id="IPR016032">
    <property type="entry name" value="Sig_transdc_resp-reg_C-effctor"/>
</dbReference>
<dbReference type="Proteomes" id="UP000500895">
    <property type="component" value="Chromosome"/>
</dbReference>
<feature type="domain" description="HTH luxR-type" evidence="2">
    <location>
        <begin position="414"/>
        <end position="471"/>
    </location>
</feature>
<dbReference type="RefSeq" id="WP_166467072.1">
    <property type="nucleotide sequence ID" value="NZ_CP050066.2"/>
</dbReference>
<name>A0A6G9A0F8_9BRAD</name>
<dbReference type="InterPro" id="IPR000792">
    <property type="entry name" value="Tscrpt_reg_LuxR_C"/>
</dbReference>
<feature type="region of interest" description="Disordered" evidence="1">
    <location>
        <begin position="53"/>
        <end position="95"/>
    </location>
</feature>
<evidence type="ECO:0000256" key="1">
    <source>
        <dbReference type="SAM" id="MobiDB-lite"/>
    </source>
</evidence>
<feature type="compositionally biased region" description="Basic residues" evidence="1">
    <location>
        <begin position="70"/>
        <end position="85"/>
    </location>
</feature>
<dbReference type="AlphaFoldDB" id="A0A6G9A0F8"/>